<evidence type="ECO:0000313" key="3">
    <source>
        <dbReference type="Proteomes" id="UP001235030"/>
    </source>
</evidence>
<feature type="domain" description="SH3b" evidence="1">
    <location>
        <begin position="7"/>
        <end position="69"/>
    </location>
</feature>
<protein>
    <recommendedName>
        <fullName evidence="1">SH3b domain-containing protein</fullName>
    </recommendedName>
</protein>
<accession>A0ABY9Q1F4</accession>
<dbReference type="Gene3D" id="2.30.30.40">
    <property type="entry name" value="SH3 Domains"/>
    <property type="match status" value="1"/>
</dbReference>
<dbReference type="Proteomes" id="UP001235030">
    <property type="component" value="Chromosome"/>
</dbReference>
<sequence>MIASINNKIKIVNIDNLNFRKGPSTDYEIIQSLPKNTQVEILPQSDGWILVRYKDILGFLSIEYLSDRTVQVVER</sequence>
<dbReference type="EMBL" id="CP101637">
    <property type="protein sequence ID" value="WMT81802.1"/>
    <property type="molecule type" value="Genomic_DNA"/>
</dbReference>
<reference evidence="2 3" key="1">
    <citation type="submission" date="2022-07" db="EMBL/GenBank/DDBJ databases">
        <title>Genome sequence of Terrisporobacter mayombei DSM6539.</title>
        <authorList>
            <person name="Boeer T."/>
            <person name="Bengelsdorf F.R."/>
            <person name="Daniel R."/>
            <person name="Poehlein A."/>
        </authorList>
    </citation>
    <scope>NUCLEOTIDE SEQUENCE [LARGE SCALE GENOMIC DNA]</scope>
    <source>
        <strain evidence="2 3">DSM 6539</strain>
    </source>
</reference>
<gene>
    <name evidence="2" type="ORF">TEMA_21500</name>
</gene>
<proteinExistence type="predicted"/>
<dbReference type="PROSITE" id="PS51781">
    <property type="entry name" value="SH3B"/>
    <property type="match status" value="1"/>
</dbReference>
<evidence type="ECO:0000259" key="1">
    <source>
        <dbReference type="PROSITE" id="PS51781"/>
    </source>
</evidence>
<dbReference type="RefSeq" id="WP_228103925.1">
    <property type="nucleotide sequence ID" value="NZ_CP101637.1"/>
</dbReference>
<name>A0ABY9Q1F4_9FIRM</name>
<organism evidence="2 3">
    <name type="scientific">Terrisporobacter mayombei</name>
    <dbReference type="NCBI Taxonomy" id="1541"/>
    <lineage>
        <taxon>Bacteria</taxon>
        <taxon>Bacillati</taxon>
        <taxon>Bacillota</taxon>
        <taxon>Clostridia</taxon>
        <taxon>Peptostreptococcales</taxon>
        <taxon>Peptostreptococcaceae</taxon>
        <taxon>Terrisporobacter</taxon>
    </lineage>
</organism>
<dbReference type="InterPro" id="IPR003646">
    <property type="entry name" value="SH3-like_bac-type"/>
</dbReference>
<evidence type="ECO:0000313" key="2">
    <source>
        <dbReference type="EMBL" id="WMT81802.1"/>
    </source>
</evidence>
<dbReference type="Pfam" id="PF08239">
    <property type="entry name" value="SH3_3"/>
    <property type="match status" value="1"/>
</dbReference>
<keyword evidence="3" id="KW-1185">Reference proteome</keyword>
<dbReference type="SMART" id="SM00287">
    <property type="entry name" value="SH3b"/>
    <property type="match status" value="1"/>
</dbReference>